<organism evidence="2 3">
    <name type="scientific">Micromonospora coerulea</name>
    <dbReference type="NCBI Taxonomy" id="47856"/>
    <lineage>
        <taxon>Bacteria</taxon>
        <taxon>Bacillati</taxon>
        <taxon>Actinomycetota</taxon>
        <taxon>Actinomycetes</taxon>
        <taxon>Micromonosporales</taxon>
        <taxon>Micromonosporaceae</taxon>
        <taxon>Micromonospora</taxon>
    </lineage>
</organism>
<feature type="compositionally biased region" description="Basic and acidic residues" evidence="1">
    <location>
        <begin position="125"/>
        <end position="137"/>
    </location>
</feature>
<comment type="caution">
    <text evidence="2">The sequence shown here is derived from an EMBL/GenBank/DDBJ whole genome shotgun (WGS) entry which is preliminary data.</text>
</comment>
<evidence type="ECO:0000313" key="2">
    <source>
        <dbReference type="EMBL" id="GAA4574519.1"/>
    </source>
</evidence>
<accession>A0ABP8SRZ0</accession>
<dbReference type="EMBL" id="BAABGU010000024">
    <property type="protein sequence ID" value="GAA4574519.1"/>
    <property type="molecule type" value="Genomic_DNA"/>
</dbReference>
<evidence type="ECO:0000313" key="3">
    <source>
        <dbReference type="Proteomes" id="UP001500307"/>
    </source>
</evidence>
<dbReference type="Proteomes" id="UP001500307">
    <property type="component" value="Unassembled WGS sequence"/>
</dbReference>
<proteinExistence type="predicted"/>
<dbReference type="RefSeq" id="WP_200214561.1">
    <property type="nucleotide sequence ID" value="NZ_BAABGU010000024.1"/>
</dbReference>
<protein>
    <submittedName>
        <fullName evidence="2">Uncharacterized protein</fullName>
    </submittedName>
</protein>
<gene>
    <name evidence="2" type="ORF">GCM10023176_41690</name>
</gene>
<feature type="region of interest" description="Disordered" evidence="1">
    <location>
        <begin position="112"/>
        <end position="137"/>
    </location>
</feature>
<sequence length="137" mass="14522">MIADDADAVTFVFRSMMRDLLRNEKVGEDTLGRTVELARLWGTGQAADARLAVALRELHGEPVDTADPGQVAAAEGTAILAANGLLPEPDPRGAALARFAANARRLRTGEISSAEFEELTGGDAGTDRPDPRWRPGA</sequence>
<reference evidence="3" key="1">
    <citation type="journal article" date="2019" name="Int. J. Syst. Evol. Microbiol.">
        <title>The Global Catalogue of Microorganisms (GCM) 10K type strain sequencing project: providing services to taxonomists for standard genome sequencing and annotation.</title>
        <authorList>
            <consortium name="The Broad Institute Genomics Platform"/>
            <consortium name="The Broad Institute Genome Sequencing Center for Infectious Disease"/>
            <person name="Wu L."/>
            <person name="Ma J."/>
        </authorList>
    </citation>
    <scope>NUCLEOTIDE SEQUENCE [LARGE SCALE GENOMIC DNA]</scope>
    <source>
        <strain evidence="3">JCM 3175</strain>
    </source>
</reference>
<keyword evidence="3" id="KW-1185">Reference proteome</keyword>
<name>A0ABP8SRZ0_9ACTN</name>
<evidence type="ECO:0000256" key="1">
    <source>
        <dbReference type="SAM" id="MobiDB-lite"/>
    </source>
</evidence>